<dbReference type="SUPFAM" id="SSF103481">
    <property type="entry name" value="Multidrug resistance efflux transporter EmrE"/>
    <property type="match status" value="2"/>
</dbReference>
<feature type="domain" description="EamA" evidence="2">
    <location>
        <begin position="10"/>
        <end position="133"/>
    </location>
</feature>
<keyword evidence="1" id="KW-0472">Membrane</keyword>
<feature type="transmembrane region" description="Helical" evidence="1">
    <location>
        <begin position="62"/>
        <end position="83"/>
    </location>
</feature>
<feature type="domain" description="EamA" evidence="2">
    <location>
        <begin position="145"/>
        <end position="272"/>
    </location>
</feature>
<dbReference type="GO" id="GO:0016020">
    <property type="term" value="C:membrane"/>
    <property type="evidence" value="ECO:0007669"/>
    <property type="project" value="InterPro"/>
</dbReference>
<gene>
    <name evidence="3" type="ordered locus">Aboo_1095</name>
</gene>
<keyword evidence="1" id="KW-0812">Transmembrane</keyword>
<name>D3T9X5_ACIB4</name>
<feature type="transmembrane region" description="Helical" evidence="1">
    <location>
        <begin position="258"/>
        <end position="276"/>
    </location>
</feature>
<feature type="transmembrane region" description="Helical" evidence="1">
    <location>
        <begin position="175"/>
        <end position="197"/>
    </location>
</feature>
<evidence type="ECO:0000313" key="3">
    <source>
        <dbReference type="EMBL" id="ADD08904.1"/>
    </source>
</evidence>
<feature type="transmembrane region" description="Helical" evidence="1">
    <location>
        <begin position="233"/>
        <end position="252"/>
    </location>
</feature>
<dbReference type="PANTHER" id="PTHR22911">
    <property type="entry name" value="ACYL-MALONYL CONDENSING ENZYME-RELATED"/>
    <property type="match status" value="1"/>
</dbReference>
<reference evidence="3" key="1">
    <citation type="submission" date="2010-02" db="EMBL/GenBank/DDBJ databases">
        <title>Complete sequence of Aciduliprofundum boonei T469.</title>
        <authorList>
            <consortium name="US DOE Joint Genome Institute"/>
            <person name="Lucas S."/>
            <person name="Copeland A."/>
            <person name="Lapidus A."/>
            <person name="Cheng J.-F."/>
            <person name="Bruce D."/>
            <person name="Goodwin L."/>
            <person name="Pitluck S."/>
            <person name="Saunders E."/>
            <person name="Detter J.C."/>
            <person name="Han C."/>
            <person name="Tapia R."/>
            <person name="Land M."/>
            <person name="Hauser L."/>
            <person name="Kyrpides N."/>
            <person name="Mikhailova N."/>
            <person name="Flores G."/>
            <person name="Reysenbach A.-L."/>
            <person name="Woyke T."/>
        </authorList>
    </citation>
    <scope>NUCLEOTIDE SEQUENCE</scope>
    <source>
        <strain evidence="3">T469</strain>
    </source>
</reference>
<dbReference type="Proteomes" id="UP000001400">
    <property type="component" value="Chromosome"/>
</dbReference>
<dbReference type="EMBL" id="CP001941">
    <property type="protein sequence ID" value="ADD08904.1"/>
    <property type="molecule type" value="Genomic_DNA"/>
</dbReference>
<feature type="transmembrane region" description="Helical" evidence="1">
    <location>
        <begin position="31"/>
        <end position="50"/>
    </location>
</feature>
<dbReference type="PANTHER" id="PTHR22911:SF79">
    <property type="entry name" value="MOBA-LIKE NTP TRANSFERASE DOMAIN-CONTAINING PROTEIN"/>
    <property type="match status" value="1"/>
</dbReference>
<evidence type="ECO:0000259" key="2">
    <source>
        <dbReference type="Pfam" id="PF00892"/>
    </source>
</evidence>
<evidence type="ECO:0000256" key="1">
    <source>
        <dbReference type="SAM" id="Phobius"/>
    </source>
</evidence>
<keyword evidence="4" id="KW-1185">Reference proteome</keyword>
<accession>D3T9X5</accession>
<dbReference type="AlphaFoldDB" id="D3T9X5"/>
<dbReference type="GeneID" id="8828054"/>
<dbReference type="Pfam" id="PF00892">
    <property type="entry name" value="EamA"/>
    <property type="match status" value="2"/>
</dbReference>
<organism evidence="3 4">
    <name type="scientific">Aciduliprofundum boonei (strain DSM 19572 / T469)</name>
    <dbReference type="NCBI Taxonomy" id="439481"/>
    <lineage>
        <taxon>Archaea</taxon>
        <taxon>Methanobacteriati</taxon>
        <taxon>Thermoplasmatota</taxon>
        <taxon>DHVE2 group</taxon>
        <taxon>Candidatus Aciduliprofundum</taxon>
    </lineage>
</organism>
<feature type="transmembrane region" description="Helical" evidence="1">
    <location>
        <begin position="89"/>
        <end position="110"/>
    </location>
</feature>
<dbReference type="RefSeq" id="WP_012997329.1">
    <property type="nucleotide sequence ID" value="NC_013926.1"/>
</dbReference>
<feature type="transmembrane region" description="Helical" evidence="1">
    <location>
        <begin position="145"/>
        <end position="163"/>
    </location>
</feature>
<keyword evidence="1" id="KW-1133">Transmembrane helix</keyword>
<dbReference type="InterPro" id="IPR037185">
    <property type="entry name" value="EmrE-like"/>
</dbReference>
<sequence length="282" mass="31430">MRKEVVELHGAVFLFGFAGLFGKIISLPTMMIVLGRVVFAAIFLFLVMIYRKEGFKVPKRDLLYLPVLGLLLAVHWSLFFYSIQLSTVAIGLITYSTFPIFTAVLEPWIFKEKIRKMNVVLPIITFIGILFIVPNLNVQNNVTQGVIWGTLSGLTFSFLTIINRKYVQEYSSVTLAFYQDSFAAIFLLPILFLFDVSPSFSDIAYVVLLGIVFTGLAHTLFISSLSRVNARTASIIASLEPLYGIILAFVFLNEVPAIHTAIGGAIVLATSFYATLNLTKFK</sequence>
<protein>
    <recommendedName>
        <fullName evidence="2">EamA domain-containing protein</fullName>
    </recommendedName>
</protein>
<evidence type="ECO:0000313" key="4">
    <source>
        <dbReference type="Proteomes" id="UP000001400"/>
    </source>
</evidence>
<feature type="transmembrane region" description="Helical" evidence="1">
    <location>
        <begin position="7"/>
        <end position="25"/>
    </location>
</feature>
<dbReference type="InterPro" id="IPR000620">
    <property type="entry name" value="EamA_dom"/>
</dbReference>
<feature type="transmembrane region" description="Helical" evidence="1">
    <location>
        <begin position="203"/>
        <end position="221"/>
    </location>
</feature>
<proteinExistence type="predicted"/>
<dbReference type="HOGENOM" id="CLU_033863_15_3_2"/>
<feature type="transmembrane region" description="Helical" evidence="1">
    <location>
        <begin position="117"/>
        <end position="133"/>
    </location>
</feature>
<dbReference type="KEGG" id="abi:Aboo_1095"/>